<dbReference type="EMBL" id="AP021879">
    <property type="protein sequence ID" value="BBO86955.1"/>
    <property type="molecule type" value="Genomic_DNA"/>
</dbReference>
<keyword evidence="2" id="KW-1185">Reference proteome</keyword>
<name>A0A5K8A332_9BACT</name>
<proteinExistence type="predicted"/>
<dbReference type="Proteomes" id="UP000422108">
    <property type="component" value="Chromosome"/>
</dbReference>
<dbReference type="Gene3D" id="3.40.50.300">
    <property type="entry name" value="P-loop containing nucleotide triphosphate hydrolases"/>
    <property type="match status" value="1"/>
</dbReference>
<dbReference type="InterPro" id="IPR027417">
    <property type="entry name" value="P-loop_NTPase"/>
</dbReference>
<dbReference type="AlphaFoldDB" id="A0A5K8A332"/>
<evidence type="ECO:0000313" key="1">
    <source>
        <dbReference type="EMBL" id="BBO86955.1"/>
    </source>
</evidence>
<evidence type="ECO:0008006" key="3">
    <source>
        <dbReference type="Google" id="ProtNLM"/>
    </source>
</evidence>
<accession>A0A5K8A332</accession>
<dbReference type="RefSeq" id="WP_231716900.1">
    <property type="nucleotide sequence ID" value="NZ_AP021879.1"/>
</dbReference>
<dbReference type="SUPFAM" id="SSF52540">
    <property type="entry name" value="P-loop containing nucleoside triphosphate hydrolases"/>
    <property type="match status" value="1"/>
</dbReference>
<gene>
    <name evidence="1" type="ORF">DSCOOX_01350</name>
</gene>
<organism evidence="1 2">
    <name type="scientific">Desulfosarcina ovata subsp. ovata</name>
    <dbReference type="NCBI Taxonomy" id="2752305"/>
    <lineage>
        <taxon>Bacteria</taxon>
        <taxon>Pseudomonadati</taxon>
        <taxon>Thermodesulfobacteriota</taxon>
        <taxon>Desulfobacteria</taxon>
        <taxon>Desulfobacterales</taxon>
        <taxon>Desulfosarcinaceae</taxon>
        <taxon>Desulfosarcina</taxon>
    </lineage>
</organism>
<protein>
    <recommendedName>
        <fullName evidence="3">Cobalamin biosynthesis protein CbiA</fullName>
    </recommendedName>
</protein>
<sequence length="249" mass="26828">MKTALFNANAKDLYRLKLELSGIVIIVGAYGSGKTEVAVNLAVHMNARGTPVRLADLDLVNPYFRTREARHSLSRLGIDVVLPPAQYMQADLPILTPEVSGMLRRPAGLTLLDVGGDDVGATVLAALADAMQGQAVQVLQVINPNRPYTETVAGCLTIRDAIEAKAKMKITGIVGNANLIEETTADDIIAGYRFARQVAEAARVPLVFVTALQTLLAGLDERNIQCPILPLRRQLVPPWKLAEAFEPAV</sequence>
<reference evidence="1 2" key="1">
    <citation type="submission" date="2019-11" db="EMBL/GenBank/DDBJ databases">
        <title>Comparative genomics of hydrocarbon-degrading Desulfosarcina strains.</title>
        <authorList>
            <person name="Watanabe M."/>
            <person name="Kojima H."/>
            <person name="Fukui M."/>
        </authorList>
    </citation>
    <scope>NUCLEOTIDE SEQUENCE [LARGE SCALE GENOMIC DNA]</scope>
    <source>
        <strain evidence="2">oXyS1</strain>
    </source>
</reference>
<evidence type="ECO:0000313" key="2">
    <source>
        <dbReference type="Proteomes" id="UP000422108"/>
    </source>
</evidence>